<dbReference type="Proteomes" id="UP000032900">
    <property type="component" value="Unassembled WGS sequence"/>
</dbReference>
<proteinExistence type="predicted"/>
<name>A0A0E9LR54_9BACT</name>
<dbReference type="STRING" id="1236989.JCM15548_14629"/>
<gene>
    <name evidence="1" type="ORF">JCM15548_14629</name>
</gene>
<evidence type="ECO:0000313" key="1">
    <source>
        <dbReference type="EMBL" id="GAO27778.1"/>
    </source>
</evidence>
<comment type="caution">
    <text evidence="1">The sequence shown here is derived from an EMBL/GenBank/DDBJ whole genome shotgun (WGS) entry which is preliminary data.</text>
</comment>
<keyword evidence="2" id="KW-1185">Reference proteome</keyword>
<protein>
    <submittedName>
        <fullName evidence="1">Uncharacterized protein</fullName>
    </submittedName>
</protein>
<organism evidence="1 2">
    <name type="scientific">Geofilum rubicundum JCM 15548</name>
    <dbReference type="NCBI Taxonomy" id="1236989"/>
    <lineage>
        <taxon>Bacteria</taxon>
        <taxon>Pseudomonadati</taxon>
        <taxon>Bacteroidota</taxon>
        <taxon>Bacteroidia</taxon>
        <taxon>Marinilabiliales</taxon>
        <taxon>Marinilabiliaceae</taxon>
        <taxon>Geofilum</taxon>
    </lineage>
</organism>
<dbReference type="EMBL" id="BAZW01000099">
    <property type="protein sequence ID" value="GAO27778.1"/>
    <property type="molecule type" value="Genomic_DNA"/>
</dbReference>
<dbReference type="AlphaFoldDB" id="A0A0E9LR54"/>
<evidence type="ECO:0000313" key="2">
    <source>
        <dbReference type="Proteomes" id="UP000032900"/>
    </source>
</evidence>
<accession>A0A0E9LR54</accession>
<reference evidence="1 2" key="1">
    <citation type="journal article" date="2015" name="Microbes Environ.">
        <title>Distribution and evolution of nitrogen fixation genes in the phylum bacteroidetes.</title>
        <authorList>
            <person name="Inoue J."/>
            <person name="Oshima K."/>
            <person name="Suda W."/>
            <person name="Sakamoto M."/>
            <person name="Iino T."/>
            <person name="Noda S."/>
            <person name="Hongoh Y."/>
            <person name="Hattori M."/>
            <person name="Ohkuma M."/>
        </authorList>
    </citation>
    <scope>NUCLEOTIDE SEQUENCE [LARGE SCALE GENOMIC DNA]</scope>
    <source>
        <strain evidence="1">JCM 15548</strain>
    </source>
</reference>
<sequence>MPLDSVVSEVLNIYEMYDYYIDGAGFNKQNFFELLESTINDSDSLEDFKKLIDETENLKVTAFRANLGEGSAVLIVIISKDHINMIAFSNIYDPSSIQTGPFRKDKFERWFKSLLN</sequence>